<organism evidence="3 4">
    <name type="scientific">Plakobranchus ocellatus</name>
    <dbReference type="NCBI Taxonomy" id="259542"/>
    <lineage>
        <taxon>Eukaryota</taxon>
        <taxon>Metazoa</taxon>
        <taxon>Spiralia</taxon>
        <taxon>Lophotrochozoa</taxon>
        <taxon>Mollusca</taxon>
        <taxon>Gastropoda</taxon>
        <taxon>Heterobranchia</taxon>
        <taxon>Euthyneura</taxon>
        <taxon>Panpulmonata</taxon>
        <taxon>Sacoglossa</taxon>
        <taxon>Placobranchoidea</taxon>
        <taxon>Plakobranchidae</taxon>
        <taxon>Plakobranchus</taxon>
    </lineage>
</organism>
<proteinExistence type="predicted"/>
<dbReference type="Proteomes" id="UP000735302">
    <property type="component" value="Unassembled WGS sequence"/>
</dbReference>
<feature type="compositionally biased region" description="Polar residues" evidence="1">
    <location>
        <begin position="179"/>
        <end position="201"/>
    </location>
</feature>
<feature type="compositionally biased region" description="Polar residues" evidence="1">
    <location>
        <begin position="301"/>
        <end position="315"/>
    </location>
</feature>
<feature type="region of interest" description="Disordered" evidence="1">
    <location>
        <begin position="234"/>
        <end position="344"/>
    </location>
</feature>
<dbReference type="Gene3D" id="2.30.42.10">
    <property type="match status" value="1"/>
</dbReference>
<dbReference type="AlphaFoldDB" id="A0AAV4BQ83"/>
<feature type="region of interest" description="Disordered" evidence="1">
    <location>
        <begin position="431"/>
        <end position="482"/>
    </location>
</feature>
<feature type="domain" description="PDZ" evidence="2">
    <location>
        <begin position="21"/>
        <end position="82"/>
    </location>
</feature>
<dbReference type="InterPro" id="IPR036034">
    <property type="entry name" value="PDZ_sf"/>
</dbReference>
<evidence type="ECO:0000256" key="1">
    <source>
        <dbReference type="SAM" id="MobiDB-lite"/>
    </source>
</evidence>
<protein>
    <submittedName>
        <fullName evidence="3">Whirlin</fullName>
    </submittedName>
</protein>
<feature type="compositionally biased region" description="Low complexity" evidence="1">
    <location>
        <begin position="332"/>
        <end position="344"/>
    </location>
</feature>
<feature type="compositionally biased region" description="Polar residues" evidence="1">
    <location>
        <begin position="453"/>
        <end position="469"/>
    </location>
</feature>
<reference evidence="3 4" key="1">
    <citation type="journal article" date="2021" name="Elife">
        <title>Chloroplast acquisition without the gene transfer in kleptoplastic sea slugs, Plakobranchus ocellatus.</title>
        <authorList>
            <person name="Maeda T."/>
            <person name="Takahashi S."/>
            <person name="Yoshida T."/>
            <person name="Shimamura S."/>
            <person name="Takaki Y."/>
            <person name="Nagai Y."/>
            <person name="Toyoda A."/>
            <person name="Suzuki Y."/>
            <person name="Arimoto A."/>
            <person name="Ishii H."/>
            <person name="Satoh N."/>
            <person name="Nishiyama T."/>
            <person name="Hasebe M."/>
            <person name="Maruyama T."/>
            <person name="Minagawa J."/>
            <person name="Obokata J."/>
            <person name="Shigenobu S."/>
        </authorList>
    </citation>
    <scope>NUCLEOTIDE SEQUENCE [LARGE SCALE GENOMIC DNA]</scope>
</reference>
<feature type="region of interest" description="Disordered" evidence="1">
    <location>
        <begin position="133"/>
        <end position="214"/>
    </location>
</feature>
<dbReference type="PROSITE" id="PS50106">
    <property type="entry name" value="PDZ"/>
    <property type="match status" value="1"/>
</dbReference>
<evidence type="ECO:0000313" key="3">
    <source>
        <dbReference type="EMBL" id="GFO21211.1"/>
    </source>
</evidence>
<dbReference type="SUPFAM" id="SSF50156">
    <property type="entry name" value="PDZ domain-like"/>
    <property type="match status" value="1"/>
</dbReference>
<dbReference type="EMBL" id="BLXT01005251">
    <property type="protein sequence ID" value="GFO21211.1"/>
    <property type="molecule type" value="Genomic_DNA"/>
</dbReference>
<accession>A0AAV4BQ83</accession>
<feature type="region of interest" description="Disordered" evidence="1">
    <location>
        <begin position="97"/>
        <end position="116"/>
    </location>
</feature>
<keyword evidence="4" id="KW-1185">Reference proteome</keyword>
<evidence type="ECO:0000313" key="4">
    <source>
        <dbReference type="Proteomes" id="UP000735302"/>
    </source>
</evidence>
<feature type="compositionally biased region" description="Polar residues" evidence="1">
    <location>
        <begin position="237"/>
        <end position="249"/>
    </location>
</feature>
<gene>
    <name evidence="3" type="ORF">PoB_004771600</name>
</gene>
<dbReference type="SMART" id="SM00228">
    <property type="entry name" value="PDZ"/>
    <property type="match status" value="1"/>
</dbReference>
<comment type="caution">
    <text evidence="3">The sequence shown here is derived from an EMBL/GenBank/DDBJ whole genome shotgun (WGS) entry which is preliminary data.</text>
</comment>
<name>A0AAV4BQ83_9GAST</name>
<feature type="compositionally biased region" description="Basic and acidic residues" evidence="1">
    <location>
        <begin position="264"/>
        <end position="276"/>
    </location>
</feature>
<dbReference type="Pfam" id="PF00595">
    <property type="entry name" value="PDZ"/>
    <property type="match status" value="1"/>
</dbReference>
<dbReference type="InterPro" id="IPR001478">
    <property type="entry name" value="PDZ"/>
</dbReference>
<sequence>MHLLLSALPSRWGHVAWQELEVLLYPSKKGKLGCGVYRDDHGHLVVKNVEKNSAASKAGLCKHDRFLEIDGMKVAGLTDKQVGALTNVKRMRIKVQRFTGSTSSKGKGSKSKAKHSEFDNALSLDLSPLGLADDDIVSSTPRRPAGRAHSEDRRSSKNKGHQVVHQHQQQQQQQYQIQGRSISQAGSRSNNGTNGAISASDTAMRGGGDDTEEDEAGLDVVTQTVQVDVHCARSPRESTAQHNNNSVNLMGQGAGEENGATGEGVERMRKDSEESWMKSNHFNGEARLDSVSADEDVFDNPKSNNSSEETITPQHSPVEERRVSPVRRYHSQPRAQASSPQSQPHFQVTSNFIAYPNHHYHQHHQHPHYQQHQARIYRPRVVQQAPQNHQQMAMLHSKRSLARYMTASKQGSSNHSALPSRVAMVYSPTPFTTAGEVDRDRSRPKKRGVPHSASASSKMRQLRNRSQSPHAIHMHNSQSRDREFLRAIQNSVERRQRAHRLSLYQLPDHDDDAWNIG</sequence>
<feature type="compositionally biased region" description="Low complexity" evidence="1">
    <location>
        <begin position="165"/>
        <end position="178"/>
    </location>
</feature>
<evidence type="ECO:0000259" key="2">
    <source>
        <dbReference type="PROSITE" id="PS50106"/>
    </source>
</evidence>